<sequence>MMNWRPLTTCGKDSFGRGVVFRFPAKQPFEKVVDFMIIEDHDSPAFYKIICSSGYHAGQTELVFPAEAKHEPSGISVDWLKKNWSLWVYPECELANVNYVECYPSGHCVET</sequence>
<dbReference type="Proteomes" id="UP000243778">
    <property type="component" value="Unassembled WGS sequence"/>
</dbReference>
<dbReference type="Pfam" id="PF15572">
    <property type="entry name" value="Imm45"/>
    <property type="match status" value="1"/>
</dbReference>
<accession>A0A1H2ZNR5</accession>
<evidence type="ECO:0000259" key="1">
    <source>
        <dbReference type="Pfam" id="PF15572"/>
    </source>
</evidence>
<gene>
    <name evidence="2" type="ORF">SAMN05216287_2389</name>
</gene>
<keyword evidence="3" id="KW-1185">Reference proteome</keyword>
<dbReference type="InterPro" id="IPR029077">
    <property type="entry name" value="Imm45"/>
</dbReference>
<dbReference type="STRING" id="1007099.SAMN05216287_2389"/>
<evidence type="ECO:0000313" key="2">
    <source>
        <dbReference type="EMBL" id="SDX19090.1"/>
    </source>
</evidence>
<proteinExistence type="predicted"/>
<evidence type="ECO:0000313" key="3">
    <source>
        <dbReference type="Proteomes" id="UP000243778"/>
    </source>
</evidence>
<feature type="domain" description="Immunity protein 45" evidence="1">
    <location>
        <begin position="7"/>
        <end position="97"/>
    </location>
</feature>
<dbReference type="OrthoDB" id="1149257at2"/>
<name>A0A1H2ZNR5_9PSED</name>
<protein>
    <submittedName>
        <fullName evidence="2">Immunity protein 45</fullName>
    </submittedName>
</protein>
<organism evidence="2 3">
    <name type="scientific">Pseudomonas kuykendallii</name>
    <dbReference type="NCBI Taxonomy" id="1007099"/>
    <lineage>
        <taxon>Bacteria</taxon>
        <taxon>Pseudomonadati</taxon>
        <taxon>Pseudomonadota</taxon>
        <taxon>Gammaproteobacteria</taxon>
        <taxon>Pseudomonadales</taxon>
        <taxon>Pseudomonadaceae</taxon>
        <taxon>Pseudomonas</taxon>
    </lineage>
</organism>
<reference evidence="3" key="1">
    <citation type="submission" date="2016-10" db="EMBL/GenBank/DDBJ databases">
        <authorList>
            <person name="Varghese N."/>
            <person name="Submissions S."/>
        </authorList>
    </citation>
    <scope>NUCLEOTIDE SEQUENCE [LARGE SCALE GENOMIC DNA]</scope>
    <source>
        <strain evidence="3">NRRL B-59562</strain>
    </source>
</reference>
<dbReference type="EMBL" id="FNNU01000003">
    <property type="protein sequence ID" value="SDX19090.1"/>
    <property type="molecule type" value="Genomic_DNA"/>
</dbReference>
<dbReference type="AlphaFoldDB" id="A0A1H2ZNR5"/>